<proteinExistence type="predicted"/>
<protein>
    <recommendedName>
        <fullName evidence="3">DNA transfer protein</fullName>
    </recommendedName>
</protein>
<dbReference type="EMBL" id="LR797302">
    <property type="protein sequence ID" value="CAB4199817.1"/>
    <property type="molecule type" value="Genomic_DNA"/>
</dbReference>
<evidence type="ECO:0000313" key="1">
    <source>
        <dbReference type="EMBL" id="CAB4171646.1"/>
    </source>
</evidence>
<evidence type="ECO:0000313" key="2">
    <source>
        <dbReference type="EMBL" id="CAB4199817.1"/>
    </source>
</evidence>
<sequence length="214" mass="21142">MSGIATAVVAGSVITGMMASDAQSDAASTAAGAQTASSQASIEEQRRQFDAVQKLLAPYVGAGEQAIGGQQGLLGLAGPAAQKEAIAGLESSPQFQSMMQQGENAILQNASATGGLRGGNVQATLAQFRPQLLSQLIESQFSKLGTISGLGQASAAGQAAAAQQTGANIGNALTQQGQAAAGAALAQGQAQAQMWGNIGGTIGNVATLKALKVF</sequence>
<accession>A0A6J5RZ41</accession>
<gene>
    <name evidence="2" type="ORF">UFOVP1358_16</name>
    <name evidence="1" type="ORF">UFOVP931_10</name>
</gene>
<reference evidence="2" key="1">
    <citation type="submission" date="2020-05" db="EMBL/GenBank/DDBJ databases">
        <authorList>
            <person name="Chiriac C."/>
            <person name="Salcher M."/>
            <person name="Ghai R."/>
            <person name="Kavagutti S V."/>
        </authorList>
    </citation>
    <scope>NUCLEOTIDE SEQUENCE</scope>
</reference>
<name>A0A6J5RZ41_9CAUD</name>
<dbReference type="Pfam" id="PF25688">
    <property type="entry name" value="P22_gp7"/>
    <property type="match status" value="1"/>
</dbReference>
<evidence type="ECO:0008006" key="3">
    <source>
        <dbReference type="Google" id="ProtNLM"/>
    </source>
</evidence>
<dbReference type="EMBL" id="LR796870">
    <property type="protein sequence ID" value="CAB4171646.1"/>
    <property type="molecule type" value="Genomic_DNA"/>
</dbReference>
<organism evidence="2">
    <name type="scientific">uncultured Caudovirales phage</name>
    <dbReference type="NCBI Taxonomy" id="2100421"/>
    <lineage>
        <taxon>Viruses</taxon>
        <taxon>Duplodnaviria</taxon>
        <taxon>Heunggongvirae</taxon>
        <taxon>Uroviricota</taxon>
        <taxon>Caudoviricetes</taxon>
        <taxon>Peduoviridae</taxon>
        <taxon>Maltschvirus</taxon>
        <taxon>Maltschvirus maltsch</taxon>
    </lineage>
</organism>
<dbReference type="InterPro" id="IPR057916">
    <property type="entry name" value="P22_gp7"/>
</dbReference>